<dbReference type="PANTHER" id="PTHR42751">
    <property type="entry name" value="SODIUM/HYDROGEN EXCHANGER FAMILY/TRKA DOMAIN PROTEIN"/>
    <property type="match status" value="1"/>
</dbReference>
<feature type="transmembrane region" description="Helical" evidence="8">
    <location>
        <begin position="216"/>
        <end position="233"/>
    </location>
</feature>
<dbReference type="AlphaFoldDB" id="A0A1G8TIC2"/>
<keyword evidence="11" id="KW-1185">Reference proteome</keyword>
<accession>A0A1G8TIC2</accession>
<feature type="transmembrane region" description="Helical" evidence="8">
    <location>
        <begin position="150"/>
        <end position="173"/>
    </location>
</feature>
<dbReference type="RefSeq" id="WP_090934549.1">
    <property type="nucleotide sequence ID" value="NZ_FNDJ01000010.1"/>
</dbReference>
<feature type="transmembrane region" description="Helical" evidence="8">
    <location>
        <begin position="267"/>
        <end position="284"/>
    </location>
</feature>
<evidence type="ECO:0000256" key="7">
    <source>
        <dbReference type="SAM" id="MobiDB-lite"/>
    </source>
</evidence>
<evidence type="ECO:0000256" key="6">
    <source>
        <dbReference type="ARBA" id="ARBA00023136"/>
    </source>
</evidence>
<dbReference type="OrthoDB" id="3294398at2"/>
<evidence type="ECO:0000313" key="10">
    <source>
        <dbReference type="EMBL" id="SDJ41352.1"/>
    </source>
</evidence>
<evidence type="ECO:0000259" key="9">
    <source>
        <dbReference type="Pfam" id="PF00999"/>
    </source>
</evidence>
<dbReference type="Gene3D" id="1.20.1530.20">
    <property type="match status" value="1"/>
</dbReference>
<evidence type="ECO:0000256" key="1">
    <source>
        <dbReference type="ARBA" id="ARBA00004141"/>
    </source>
</evidence>
<feature type="region of interest" description="Disordered" evidence="7">
    <location>
        <begin position="396"/>
        <end position="417"/>
    </location>
</feature>
<comment type="similarity">
    <text evidence="2">Belongs to the monovalent cation:proton antiporter 2 (CPA2) transporter (TC 2.A.37) family.</text>
</comment>
<feature type="transmembrane region" description="Helical" evidence="8">
    <location>
        <begin position="89"/>
        <end position="113"/>
    </location>
</feature>
<feature type="domain" description="Cation/H+ exchanger transmembrane" evidence="9">
    <location>
        <begin position="16"/>
        <end position="373"/>
    </location>
</feature>
<evidence type="ECO:0000256" key="3">
    <source>
        <dbReference type="ARBA" id="ARBA00022448"/>
    </source>
</evidence>
<dbReference type="GO" id="GO:0015297">
    <property type="term" value="F:antiporter activity"/>
    <property type="evidence" value="ECO:0007669"/>
    <property type="project" value="InterPro"/>
</dbReference>
<dbReference type="InterPro" id="IPR006153">
    <property type="entry name" value="Cation/H_exchanger_TM"/>
</dbReference>
<dbReference type="GO" id="GO:1902600">
    <property type="term" value="P:proton transmembrane transport"/>
    <property type="evidence" value="ECO:0007669"/>
    <property type="project" value="InterPro"/>
</dbReference>
<reference evidence="10 11" key="1">
    <citation type="submission" date="2016-10" db="EMBL/GenBank/DDBJ databases">
        <authorList>
            <person name="de Groot N.N."/>
        </authorList>
    </citation>
    <scope>NUCLEOTIDE SEQUENCE [LARGE SCALE GENOMIC DNA]</scope>
    <source>
        <strain evidence="10 11">CGMCC 4.6533</strain>
    </source>
</reference>
<evidence type="ECO:0000313" key="11">
    <source>
        <dbReference type="Proteomes" id="UP000199202"/>
    </source>
</evidence>
<keyword evidence="6 8" id="KW-0472">Membrane</keyword>
<protein>
    <submittedName>
        <fullName evidence="10">Monovalent cation:H+ antiporter-2, CPA2 family</fullName>
    </submittedName>
</protein>
<organism evidence="10 11">
    <name type="scientific">Nonomuraea jiangxiensis</name>
    <dbReference type="NCBI Taxonomy" id="633440"/>
    <lineage>
        <taxon>Bacteria</taxon>
        <taxon>Bacillati</taxon>
        <taxon>Actinomycetota</taxon>
        <taxon>Actinomycetes</taxon>
        <taxon>Streptosporangiales</taxon>
        <taxon>Streptosporangiaceae</taxon>
        <taxon>Nonomuraea</taxon>
    </lineage>
</organism>
<feature type="transmembrane region" description="Helical" evidence="8">
    <location>
        <begin position="185"/>
        <end position="204"/>
    </location>
</feature>
<evidence type="ECO:0000256" key="5">
    <source>
        <dbReference type="ARBA" id="ARBA00022989"/>
    </source>
</evidence>
<name>A0A1G8TIC2_9ACTN</name>
<comment type="subcellular location">
    <subcellularLocation>
        <location evidence="1">Membrane</location>
        <topology evidence="1">Multi-pass membrane protein</topology>
    </subcellularLocation>
</comment>
<feature type="transmembrane region" description="Helical" evidence="8">
    <location>
        <begin position="119"/>
        <end position="138"/>
    </location>
</feature>
<evidence type="ECO:0000256" key="4">
    <source>
        <dbReference type="ARBA" id="ARBA00022692"/>
    </source>
</evidence>
<gene>
    <name evidence="10" type="ORF">SAMN05421869_110196</name>
</gene>
<dbReference type="EMBL" id="FNDJ01000010">
    <property type="protein sequence ID" value="SDJ41352.1"/>
    <property type="molecule type" value="Genomic_DNA"/>
</dbReference>
<feature type="transmembrane region" description="Helical" evidence="8">
    <location>
        <begin position="355"/>
        <end position="374"/>
    </location>
</feature>
<feature type="transmembrane region" description="Helical" evidence="8">
    <location>
        <begin position="239"/>
        <end position="255"/>
    </location>
</feature>
<keyword evidence="3" id="KW-0813">Transport</keyword>
<dbReference type="PANTHER" id="PTHR42751:SF4">
    <property type="entry name" value="K(+)_H(+) ANTIPORTER SUBUNIT KHTU"/>
    <property type="match status" value="1"/>
</dbReference>
<feature type="transmembrane region" description="Helical" evidence="8">
    <location>
        <begin position="296"/>
        <end position="320"/>
    </location>
</feature>
<dbReference type="Proteomes" id="UP000199202">
    <property type="component" value="Unassembled WGS sequence"/>
</dbReference>
<keyword evidence="5 8" id="KW-1133">Transmembrane helix</keyword>
<dbReference type="Pfam" id="PF00999">
    <property type="entry name" value="Na_H_Exchanger"/>
    <property type="match status" value="1"/>
</dbReference>
<evidence type="ECO:0000256" key="2">
    <source>
        <dbReference type="ARBA" id="ARBA00005551"/>
    </source>
</evidence>
<sequence length="417" mass="43130">MGHADTLLAMGGAFLAAAFLARLGRRIGLPTIPLFMLAGILLGPHTPGLVLVDDPHQLEMLSALGLVLLLFYLGLEFHLDDVRNGGRRLVAAGGIYLVLNIGAGLGFGFALGWGVREALVLAGVLGISSSAIVTKILIDLGRIGRPETRLILGVIVVEDLFLAMYLAVLQPVIGGAENLTDAALQAAKAFAFLLLLAAVARYGTRLVGRLIAVRDNELLVISFLGAAVLVAGVSEALGVADAIGAFMVGLIFAGTPSAPRIRRLVHPLRDAFAAVFFFAFGLAIDPADLASVAAPLAVAVALTLVMNVAAGLIAARLYGYGPRPAADIATTLLARGEFALILAAMAAGAGLDGRLAPFIAGYVLVLAVLGPVMAGRSDRLAAALVAVRNLVRRERRAVRDPGEADTATPEPTKPSRS</sequence>
<evidence type="ECO:0000256" key="8">
    <source>
        <dbReference type="SAM" id="Phobius"/>
    </source>
</evidence>
<feature type="transmembrane region" description="Helical" evidence="8">
    <location>
        <begin position="31"/>
        <end position="52"/>
    </location>
</feature>
<feature type="transmembrane region" description="Helical" evidence="8">
    <location>
        <begin position="6"/>
        <end position="24"/>
    </location>
</feature>
<dbReference type="STRING" id="633440.SAMN05421869_110196"/>
<dbReference type="InterPro" id="IPR038770">
    <property type="entry name" value="Na+/solute_symporter_sf"/>
</dbReference>
<feature type="transmembrane region" description="Helical" evidence="8">
    <location>
        <begin position="58"/>
        <end position="77"/>
    </location>
</feature>
<feature type="transmembrane region" description="Helical" evidence="8">
    <location>
        <begin position="332"/>
        <end position="349"/>
    </location>
</feature>
<keyword evidence="4 8" id="KW-0812">Transmembrane</keyword>
<proteinExistence type="inferred from homology"/>
<dbReference type="GO" id="GO:0016020">
    <property type="term" value="C:membrane"/>
    <property type="evidence" value="ECO:0007669"/>
    <property type="project" value="UniProtKB-SubCell"/>
</dbReference>